<evidence type="ECO:0000256" key="5">
    <source>
        <dbReference type="ARBA" id="ARBA00023163"/>
    </source>
</evidence>
<keyword evidence="9" id="KW-1185">Reference proteome</keyword>
<dbReference type="GO" id="GO:0015833">
    <property type="term" value="P:peptide transport"/>
    <property type="evidence" value="ECO:0007669"/>
    <property type="project" value="TreeGrafter"/>
</dbReference>
<dbReference type="Proteomes" id="UP000545606">
    <property type="component" value="Unassembled WGS sequence"/>
</dbReference>
<keyword evidence="5" id="KW-0804">Transcription</keyword>
<evidence type="ECO:0000259" key="6">
    <source>
        <dbReference type="Pfam" id="PF00496"/>
    </source>
</evidence>
<keyword evidence="3" id="KW-0238">DNA-binding</keyword>
<evidence type="ECO:0000256" key="3">
    <source>
        <dbReference type="ARBA" id="ARBA00023125"/>
    </source>
</evidence>
<sequence length="563" mass="63879">MHPKRLTQQYHRLYQHFSGQEVDTRLQQLADIACCTRRHMRNVLNSMQQQGWLEWQAQVGRGGRSRLRFCCKPESLQKDSAVLLLEQGKVAQALDVLGHDRQALATILLRQLGQHWRNNRQVLSIPYYRALPSLYPGTALRRSERHLVRQIYSGLTAMNEEKGEVEPDVAHHWYQHSPLEWHFHLRPGVRWHDGRLLSVEDVIHSLLRLQQQPLFAHIHTVQALTPRCISIRLSEPDERLPALLADSAALLLPSGHAHDPDFASHPVGCGPYKVLANDTLHLSLQAFDDYFGYRALLDEIDIWMLPELGEKPQSAQQASAGLEVQVSPMASAEQAHAMEAEQGCYFVLLDARAASMRSTILRQQLFQLLSPLLLIQHIPLAVRQYWTVASSLLPQWFHLLQQREPAGTPAPDTLSLRLGYPAEQPDYPAIAQAIQNCLAAVQIHLSCHSIPFADWQQGSGGFDIYLGSVNFTSDIDYAIPAWLLGTPLLRNAAFADHHPATADLHRAWRSGQLDARTLSAHILSRHTLLPLFHNWLRLQVSDGMQDLKLNALGWFDFKSAWHR</sequence>
<dbReference type="PANTHER" id="PTHR30290:SF72">
    <property type="entry name" value="HTH-TYPE TRANSCRIPTIONAL REGULATOR SGRR"/>
    <property type="match status" value="1"/>
</dbReference>
<evidence type="ECO:0000313" key="8">
    <source>
        <dbReference type="EMBL" id="MBA4707728.1"/>
    </source>
</evidence>
<gene>
    <name evidence="8" type="primary">sgrR</name>
    <name evidence="8" type="ORF">H2Z84_04900</name>
</gene>
<proteinExistence type="predicted"/>
<name>A0A838Y1F0_9NEIS</name>
<dbReference type="GO" id="GO:1904680">
    <property type="term" value="F:peptide transmembrane transporter activity"/>
    <property type="evidence" value="ECO:0007669"/>
    <property type="project" value="TreeGrafter"/>
</dbReference>
<keyword evidence="2" id="KW-0805">Transcription regulation</keyword>
<reference evidence="8 9" key="1">
    <citation type="submission" date="2020-07" db="EMBL/GenBank/DDBJ databases">
        <title>Draft genome sequence of violacein-producing bacteria and related species.</title>
        <authorList>
            <person name="Wilson H.S."/>
            <person name="De Leon M.E."/>
        </authorList>
    </citation>
    <scope>NUCLEOTIDE SEQUENCE [LARGE SCALE GENOMIC DNA]</scope>
    <source>
        <strain evidence="8 9">HSC-21Su07</strain>
    </source>
</reference>
<evidence type="ECO:0000256" key="4">
    <source>
        <dbReference type="ARBA" id="ARBA00023159"/>
    </source>
</evidence>
<evidence type="ECO:0000256" key="2">
    <source>
        <dbReference type="ARBA" id="ARBA00023015"/>
    </source>
</evidence>
<accession>A0A838Y1F0</accession>
<evidence type="ECO:0000259" key="7">
    <source>
        <dbReference type="Pfam" id="PF12793"/>
    </source>
</evidence>
<keyword evidence="1" id="KW-0678">Repressor</keyword>
<evidence type="ECO:0000256" key="1">
    <source>
        <dbReference type="ARBA" id="ARBA00022491"/>
    </source>
</evidence>
<dbReference type="NCBIfam" id="NF010149">
    <property type="entry name" value="PRK13626.1"/>
    <property type="match status" value="1"/>
</dbReference>
<dbReference type="Pfam" id="PF00496">
    <property type="entry name" value="SBP_bac_5"/>
    <property type="match status" value="1"/>
</dbReference>
<dbReference type="AlphaFoldDB" id="A0A838Y1F0"/>
<dbReference type="EMBL" id="JACERN010000017">
    <property type="protein sequence ID" value="MBA4707728.1"/>
    <property type="molecule type" value="Genomic_DNA"/>
</dbReference>
<dbReference type="InterPro" id="IPR039424">
    <property type="entry name" value="SBP_5"/>
</dbReference>
<evidence type="ECO:0000313" key="9">
    <source>
        <dbReference type="Proteomes" id="UP000545606"/>
    </source>
</evidence>
<dbReference type="Gene3D" id="3.10.105.10">
    <property type="entry name" value="Dipeptide-binding Protein, Domain 3"/>
    <property type="match status" value="1"/>
</dbReference>
<organism evidence="8 9">
    <name type="scientific">Aquitalea aquatica</name>
    <dbReference type="NCBI Taxonomy" id="3044273"/>
    <lineage>
        <taxon>Bacteria</taxon>
        <taxon>Pseudomonadati</taxon>
        <taxon>Pseudomonadota</taxon>
        <taxon>Betaproteobacteria</taxon>
        <taxon>Neisseriales</taxon>
        <taxon>Chromobacteriaceae</taxon>
        <taxon>Aquitalea</taxon>
    </lineage>
</organism>
<dbReference type="RefSeq" id="WP_181834976.1">
    <property type="nucleotide sequence ID" value="NZ_JACERN010000017.1"/>
</dbReference>
<dbReference type="Gene3D" id="3.40.190.10">
    <property type="entry name" value="Periplasmic binding protein-like II"/>
    <property type="match status" value="1"/>
</dbReference>
<dbReference type="InterPro" id="IPR023767">
    <property type="entry name" value="Tscrpt_reg_SgrR"/>
</dbReference>
<feature type="domain" description="Solute-binding protein family 5" evidence="6">
    <location>
        <begin position="164"/>
        <end position="307"/>
    </location>
</feature>
<keyword evidence="4" id="KW-0010">Activator</keyword>
<dbReference type="PANTHER" id="PTHR30290">
    <property type="entry name" value="PERIPLASMIC BINDING COMPONENT OF ABC TRANSPORTER"/>
    <property type="match status" value="1"/>
</dbReference>
<comment type="caution">
    <text evidence="8">The sequence shown here is derived from an EMBL/GenBank/DDBJ whole genome shotgun (WGS) entry which is preliminary data.</text>
</comment>
<protein>
    <submittedName>
        <fullName evidence="8">HTH-type transcriptional regulator SgrR</fullName>
    </submittedName>
</protein>
<dbReference type="InterPro" id="IPR000914">
    <property type="entry name" value="SBP_5_dom"/>
</dbReference>
<dbReference type="SUPFAM" id="SSF53850">
    <property type="entry name" value="Periplasmic binding protein-like II"/>
    <property type="match status" value="1"/>
</dbReference>
<dbReference type="GO" id="GO:0003677">
    <property type="term" value="F:DNA binding"/>
    <property type="evidence" value="ECO:0007669"/>
    <property type="project" value="UniProtKB-KW"/>
</dbReference>
<dbReference type="InterPro" id="IPR025370">
    <property type="entry name" value="SgrR_HTH_N"/>
</dbReference>
<dbReference type="Pfam" id="PF12793">
    <property type="entry name" value="SgrR_N"/>
    <property type="match status" value="1"/>
</dbReference>
<feature type="domain" description="Transcriptional regulator SgrR N-terminal HTH" evidence="7">
    <location>
        <begin position="5"/>
        <end position="118"/>
    </location>
</feature>